<keyword evidence="3" id="KW-0175">Coiled coil</keyword>
<accession>A0A7R9KJI9</accession>
<dbReference type="GO" id="GO:0005085">
    <property type="term" value="F:guanyl-nucleotide exchange factor activity"/>
    <property type="evidence" value="ECO:0007669"/>
    <property type="project" value="UniProtKB-KW"/>
</dbReference>
<protein>
    <recommendedName>
        <fullName evidence="5">DH domain-containing protein</fullName>
    </recommendedName>
</protein>
<dbReference type="PANTHER" id="PTHR12877">
    <property type="entry name" value="RHO GUANINE NUCLEOTIDE EXCHANGE FACTOR"/>
    <property type="match status" value="1"/>
</dbReference>
<dbReference type="Pfam" id="PF19057">
    <property type="entry name" value="PH_19"/>
    <property type="match status" value="1"/>
</dbReference>
<keyword evidence="7" id="KW-1185">Reference proteome</keyword>
<evidence type="ECO:0000256" key="2">
    <source>
        <dbReference type="ARBA" id="ARBA00022658"/>
    </source>
</evidence>
<keyword evidence="2" id="KW-0344">Guanine-nucleotide releasing factor</keyword>
<evidence type="ECO:0000256" key="1">
    <source>
        <dbReference type="ARBA" id="ARBA00022553"/>
    </source>
</evidence>
<evidence type="ECO:0000313" key="6">
    <source>
        <dbReference type="EMBL" id="CAD7624137.1"/>
    </source>
</evidence>
<name>A0A7R9KJI9_9ACAR</name>
<organism evidence="6">
    <name type="scientific">Medioppia subpectinata</name>
    <dbReference type="NCBI Taxonomy" id="1979941"/>
    <lineage>
        <taxon>Eukaryota</taxon>
        <taxon>Metazoa</taxon>
        <taxon>Ecdysozoa</taxon>
        <taxon>Arthropoda</taxon>
        <taxon>Chelicerata</taxon>
        <taxon>Arachnida</taxon>
        <taxon>Acari</taxon>
        <taxon>Acariformes</taxon>
        <taxon>Sarcoptiformes</taxon>
        <taxon>Oribatida</taxon>
        <taxon>Brachypylina</taxon>
        <taxon>Oppioidea</taxon>
        <taxon>Oppiidae</taxon>
        <taxon>Medioppia</taxon>
    </lineage>
</organism>
<proteinExistence type="predicted"/>
<dbReference type="FunFam" id="1.20.900.10:FF:000003">
    <property type="entry name" value="Rho guanine nucleotide exchange factor 10 like"/>
    <property type="match status" value="1"/>
</dbReference>
<dbReference type="SMART" id="SM00325">
    <property type="entry name" value="RhoGEF"/>
    <property type="match status" value="1"/>
</dbReference>
<feature type="coiled-coil region" evidence="3">
    <location>
        <begin position="568"/>
        <end position="595"/>
    </location>
</feature>
<dbReference type="InterPro" id="IPR035899">
    <property type="entry name" value="DBL_dom_sf"/>
</dbReference>
<dbReference type="GO" id="GO:0030036">
    <property type="term" value="P:actin cytoskeleton organization"/>
    <property type="evidence" value="ECO:0007669"/>
    <property type="project" value="TreeGrafter"/>
</dbReference>
<evidence type="ECO:0000259" key="5">
    <source>
        <dbReference type="PROSITE" id="PS50010"/>
    </source>
</evidence>
<dbReference type="InterPro" id="IPR000219">
    <property type="entry name" value="DH_dom"/>
</dbReference>
<dbReference type="OrthoDB" id="28697at2759"/>
<dbReference type="PANTHER" id="PTHR12877:SF7">
    <property type="entry name" value="RHO GUANINE NUCLEOTIDE EXCHANGE FACTOR 10-LIKE PROTEIN"/>
    <property type="match status" value="1"/>
</dbReference>
<sequence>MRRNAGVKEKFRSITGADPVSERFGRVSVVMSRVRDLIFGWRSGLPSMWLSGEESLSRPSSSSANTHHNLQTLPTLQSAQTLTGSQSHYGIANNNNTAIASNASNPHITSFANPLLAIEADTRHGSESLPRNLQSLKKPNLFTKSTQKQGIYQRSLSLFANGVSPLLRKKKSKANTNNSSAVNPNVSDSDGLIAAIGSSSLARRRRKSEPIMFSYDSITNEISRLQQRQEQILENLNLDFETMLMNDTNTGLISGSSNSNNGSSLNNISPNSNSNNTGDYGRTVQSMPFKEPFYMLYEESHRQNRAEDNIYEEIDFLTLSSLRAQYADTLSLQSYKKKDSKRSLGSSSFTRWFSTRKKSSPTSLNSEDENPYIDIKLSKKQRPPICLPEMPPQGLTQEQLKRRYIIGSIVDSENSYINSLQRIISEYKKPLEESNPSILSQNKINVIFYRLEQILQCHTIFGIALSQCVREWDEKERIGDVFIASFSKSMVLDIYSDFINNFTNGMETARKASKSKSSFAQFLRDKSLSSPDRLSFFGLMVKPVQRFPQFILLLSDLLKHTPAEHEDRMSLQLALTQLESLADRLNERKRDAERHFAVKQLLKDYLSNSTTNSSHRFLLRQDDVYQLDLDASTGLVMKTKCRKLYLLNDMLVCVSVPANRLKFAVSLQDVDAIDDVTPATNNLIANSLLRTKEATSASSPKHCTVERMYCDLNNLIHDLELLSRISNLVSTLRYQYNGLSVELTEQISAEIREEIRRKDAQITLIDKSCLQLRIRSKNYKDIICIQMTDPEVKRDWLIDVRLAKLALDRANNPAWDIVTENISSSSNNLNAMVPQRVPLFVKSLPIFATSDGSQLICALHYKLYRSGDGLTLESDSGVLWICNVNESGSQLGALSTNGTDISLIHSYELCDSHVTCIESVGSYSVWIGLRQGRIIVIDASSPAEWQQFAALDVASEVTCIKHFGQYVYVGLITGVVALFNATHYEEPIIITLTQCPITCLLPINEEVFACSDDKIWIISGVEVERSYSLRSTDEDSDICQSIEDNVKPNLLAHCGIGLWVSLVDSSIIKLFHTETFKHLQDLNVASNVKRILNEGSDVKITVTSMLATRGLLWVGTNVGVIVTLTLPRLQGVPLISGCLNVALHRHIGPVNILLSLNAGIESPNSPQSVRNAANKSDRDVMDAKNEDVESIYGLYSDLLNVGDYVGVRRPSHTITTTKMAWDLSNMNISDDSTSESASSSAIYHDGSHQRPLQTQQNANLVSMTPDDINAGVKGARNHIYESGSNLSSRTASTARLTNNIYECNKSQPNVSHVRRQDQMIPIYDTAPNTTCNVNNKTALLLTGGNGYKRGTLSDTPYSSLHAHCIVWEYKL</sequence>
<dbReference type="Pfam" id="PF00621">
    <property type="entry name" value="RhoGEF"/>
    <property type="match status" value="1"/>
</dbReference>
<dbReference type="GO" id="GO:0051496">
    <property type="term" value="P:positive regulation of stress fiber assembly"/>
    <property type="evidence" value="ECO:0007669"/>
    <property type="project" value="TreeGrafter"/>
</dbReference>
<dbReference type="Pfam" id="PF19056">
    <property type="entry name" value="WD40_2"/>
    <property type="match status" value="1"/>
</dbReference>
<gene>
    <name evidence="6" type="ORF">OSB1V03_LOCUS4583</name>
</gene>
<dbReference type="PROSITE" id="PS50010">
    <property type="entry name" value="DH_2"/>
    <property type="match status" value="1"/>
</dbReference>
<dbReference type="Proteomes" id="UP000759131">
    <property type="component" value="Unassembled WGS sequence"/>
</dbReference>
<evidence type="ECO:0000313" key="7">
    <source>
        <dbReference type="Proteomes" id="UP000759131"/>
    </source>
</evidence>
<keyword evidence="1" id="KW-0597">Phosphoprotein</keyword>
<feature type="domain" description="DH" evidence="5">
    <location>
        <begin position="401"/>
        <end position="588"/>
    </location>
</feature>
<dbReference type="InterPro" id="IPR039919">
    <property type="entry name" value="ARHGEF10/ARHGEF17"/>
</dbReference>
<evidence type="ECO:0000256" key="3">
    <source>
        <dbReference type="SAM" id="Coils"/>
    </source>
</evidence>
<dbReference type="Gene3D" id="1.20.900.10">
    <property type="entry name" value="Dbl homology (DH) domain"/>
    <property type="match status" value="1"/>
</dbReference>
<dbReference type="GO" id="GO:0005737">
    <property type="term" value="C:cytoplasm"/>
    <property type="evidence" value="ECO:0007669"/>
    <property type="project" value="UniProtKB-ARBA"/>
</dbReference>
<dbReference type="SUPFAM" id="SSF50978">
    <property type="entry name" value="WD40 repeat-like"/>
    <property type="match status" value="1"/>
</dbReference>
<dbReference type="EMBL" id="OC856697">
    <property type="protein sequence ID" value="CAD7624137.1"/>
    <property type="molecule type" value="Genomic_DNA"/>
</dbReference>
<dbReference type="SUPFAM" id="SSF48065">
    <property type="entry name" value="DBL homology domain (DH-domain)"/>
    <property type="match status" value="1"/>
</dbReference>
<dbReference type="CDD" id="cd00160">
    <property type="entry name" value="RhoGEF"/>
    <property type="match status" value="1"/>
</dbReference>
<evidence type="ECO:0000256" key="4">
    <source>
        <dbReference type="SAM" id="MobiDB-lite"/>
    </source>
</evidence>
<dbReference type="EMBL" id="CAJPIZ010002122">
    <property type="protein sequence ID" value="CAG2104567.1"/>
    <property type="molecule type" value="Genomic_DNA"/>
</dbReference>
<dbReference type="InterPro" id="IPR036322">
    <property type="entry name" value="WD40_repeat_dom_sf"/>
</dbReference>
<feature type="compositionally biased region" description="Low complexity" evidence="4">
    <location>
        <begin position="251"/>
        <end position="278"/>
    </location>
</feature>
<reference evidence="6" key="1">
    <citation type="submission" date="2020-11" db="EMBL/GenBank/DDBJ databases">
        <authorList>
            <person name="Tran Van P."/>
        </authorList>
    </citation>
    <scope>NUCLEOTIDE SEQUENCE</scope>
</reference>
<feature type="region of interest" description="Disordered" evidence="4">
    <location>
        <begin position="251"/>
        <end position="284"/>
    </location>
</feature>